<organism evidence="4 7">
    <name type="scientific">Drosophila melanogaster</name>
    <name type="common">Fruit fly</name>
    <dbReference type="NCBI Taxonomy" id="7227"/>
    <lineage>
        <taxon>Eukaryota</taxon>
        <taxon>Metazoa</taxon>
        <taxon>Ecdysozoa</taxon>
        <taxon>Arthropoda</taxon>
        <taxon>Hexapoda</taxon>
        <taxon>Insecta</taxon>
        <taxon>Pterygota</taxon>
        <taxon>Neoptera</taxon>
        <taxon>Endopterygota</taxon>
        <taxon>Diptera</taxon>
        <taxon>Brachycera</taxon>
        <taxon>Muscomorpha</taxon>
        <taxon>Ephydroidea</taxon>
        <taxon>Drosophilidae</taxon>
        <taxon>Drosophila</taxon>
        <taxon>Sophophora</taxon>
    </lineage>
</organism>
<dbReference type="CTD" id="38511"/>
<reference evidence="4" key="13">
    <citation type="journal article" date="2015" name="Genome Res.">
        <title>The Release 6 reference sequence of the Drosophila melanogaster genome.</title>
        <authorList>
            <person name="Hoskins R.A."/>
            <person name="Carlson J.W."/>
            <person name="Wan K.H."/>
            <person name="Park S."/>
            <person name="Mendez I."/>
            <person name="Galle S.E."/>
            <person name="Booth B.W."/>
            <person name="Pfeiffer B.D."/>
            <person name="George R.A."/>
            <person name="Svirskas R."/>
            <person name="Krzywinski M."/>
            <person name="Schein J."/>
            <person name="Accardo M.C."/>
            <person name="Damia E."/>
            <person name="Messina G."/>
            <person name="Mendez-Lago M."/>
            <person name="de Pablos B."/>
            <person name="Demakova O.V."/>
            <person name="Andreyeva E.N."/>
            <person name="Boldyreva L.V."/>
            <person name="Marra M."/>
            <person name="Carvalho A.B."/>
            <person name="Dimitri P."/>
            <person name="Villasante A."/>
            <person name="Zhimulev I.F."/>
            <person name="Rubin G.M."/>
            <person name="Karpen G.H."/>
            <person name="Celniker S.E."/>
        </authorList>
    </citation>
    <scope>NUCLEOTIDE SEQUENCE</scope>
</reference>
<dbReference type="PANTHER" id="PTHR12236">
    <property type="entry name" value="STRUCTURAL CONTITUENT OF CUTICLE"/>
    <property type="match status" value="1"/>
</dbReference>
<dbReference type="EMBL" id="AY070590">
    <property type="protein sequence ID" value="AAL48061.1"/>
    <property type="molecule type" value="mRNA"/>
</dbReference>
<dbReference type="PROSITE" id="PS00233">
    <property type="entry name" value="CHIT_BIND_RR_1"/>
    <property type="match status" value="1"/>
</dbReference>
<reference evidence="4" key="8">
    <citation type="submission" date="2006-08" db="EMBL/GenBank/DDBJ databases">
        <authorList>
            <person name="Celniker S."/>
            <person name="Carlson J."/>
            <person name="Wan K."/>
            <person name="Frise E."/>
            <person name="Hoskins R."/>
            <person name="Park S."/>
            <person name="Svirskas R."/>
            <person name="Rubin G."/>
        </authorList>
    </citation>
    <scope>NUCLEOTIDE SEQUENCE</scope>
</reference>
<evidence type="ECO:0000313" key="5">
    <source>
        <dbReference type="EMBL" id="AAL48061.1"/>
    </source>
</evidence>
<keyword evidence="1 2" id="KW-0193">Cuticle</keyword>
<accession>Q9VZF9</accession>
<dbReference type="PRINTS" id="PR00947">
    <property type="entry name" value="CUTICLE"/>
</dbReference>
<keyword evidence="3" id="KW-0732">Signal</keyword>
<dbReference type="eggNOG" id="ENOG502S21C">
    <property type="taxonomic scope" value="Eukaryota"/>
</dbReference>
<evidence type="ECO:0000256" key="2">
    <source>
        <dbReference type="PROSITE-ProRule" id="PRU00497"/>
    </source>
</evidence>
<dbReference type="KEGG" id="dme:Dmel_CG1259"/>
<dbReference type="UCSC" id="CG1259-RB">
    <property type="organism name" value="d. melanogaster"/>
</dbReference>
<feature type="signal peptide" evidence="3">
    <location>
        <begin position="1"/>
        <end position="19"/>
    </location>
</feature>
<dbReference type="OMA" id="QYRFAYD"/>
<keyword evidence="7" id="KW-1185">Reference proteome</keyword>
<dbReference type="AGR" id="FB:FBgn0035513"/>
<dbReference type="GeneID" id="38511"/>
<reference evidence="4" key="14">
    <citation type="submission" date="2022-11" db="EMBL/GenBank/DDBJ databases">
        <title>Drosophila melanogaster release 4 sequence.</title>
        <authorList>
            <consortium name="Berkeley Drosophila Genome Project"/>
            <person name="Celniker S."/>
            <person name="Carlson J."/>
            <person name="Wan K."/>
            <person name="Pfeiffer B."/>
            <person name="Frise E."/>
            <person name="George R."/>
            <person name="Hoskins R."/>
            <person name="Stapleton M."/>
            <person name="Pacleb J."/>
            <person name="Park S."/>
            <person name="Svirskas R."/>
            <person name="Smith E."/>
            <person name="Yu C."/>
            <person name="Rubin G."/>
        </authorList>
    </citation>
    <scope>NUCLEOTIDE SEQUENCE</scope>
</reference>
<reference evidence="7" key="3">
    <citation type="journal article" date="2002" name="Genome Biol.">
        <title>Finishing a whole-genome shotgun: release 3 of the Drosophila melanogaster euchromatic genome sequence.</title>
        <authorList>
            <person name="Celniker S.E."/>
            <person name="Wheeler D.A."/>
            <person name="Kronmiller B."/>
            <person name="Carlson J.W."/>
            <person name="Halpern A."/>
            <person name="Patel S."/>
            <person name="Adams M."/>
            <person name="Champe M."/>
            <person name="Dugan S.P."/>
            <person name="Frise E."/>
            <person name="Hodgson A."/>
            <person name="George R.A."/>
            <person name="Hoskins R.A."/>
            <person name="Laverty T."/>
            <person name="Muzny D.M."/>
            <person name="Nelson C.R."/>
            <person name="Pacleb J.M."/>
            <person name="Park S."/>
            <person name="Pfeiffer B.D."/>
            <person name="Richards S."/>
            <person name="Sodergren E.J."/>
            <person name="Svirskas R."/>
            <person name="Tabor P.E."/>
            <person name="Wan K."/>
            <person name="Stapleton M."/>
            <person name="Sutton G.G."/>
            <person name="Venter C."/>
            <person name="Weinstock G."/>
            <person name="Scherer S.E."/>
            <person name="Myers E.W."/>
            <person name="Gibbs R.A."/>
            <person name="Rubin G.M."/>
        </authorList>
    </citation>
    <scope>NUCLEOTIDE SEQUENCE [LARGE SCALE GENOMIC DNA]</scope>
    <source>
        <strain evidence="7">Berkeley</strain>
    </source>
</reference>
<evidence type="ECO:0007829" key="8">
    <source>
        <dbReference type="PeptideAtlas" id="Q9VZF9"/>
    </source>
</evidence>
<reference evidence="4 7" key="1">
    <citation type="journal article" date="2000" name="Science">
        <title>The genome sequence of Drosophila melanogaster.</title>
        <authorList>
            <person name="Adams M.D."/>
            <person name="Celniker S.E."/>
            <person name="Holt R.A."/>
            <person name="Evans C.A."/>
            <person name="Gocayne J.D."/>
            <person name="Amanatides P.G."/>
            <person name="Scherer S.E."/>
            <person name="Li P.W."/>
            <person name="Hoskins R.A."/>
            <person name="Galle R.F."/>
            <person name="George R.A."/>
            <person name="Lewis S.E."/>
            <person name="Richards S."/>
            <person name="Ashburner M."/>
            <person name="Henderson S.N."/>
            <person name="Sutton G.G."/>
            <person name="Wortman J.R."/>
            <person name="Yandell M.D."/>
            <person name="Zhang Q."/>
            <person name="Chen L.X."/>
            <person name="Brandon R.C."/>
            <person name="Rogers Y.H."/>
            <person name="Blazej R.G."/>
            <person name="Champe M."/>
            <person name="Pfeiffer B.D."/>
            <person name="Wan K.H."/>
            <person name="Doyle C."/>
            <person name="Baxter E.G."/>
            <person name="Helt G."/>
            <person name="Nelson C.R."/>
            <person name="Gabor G.L."/>
            <person name="Abril J.F."/>
            <person name="Agbayani A."/>
            <person name="An H.J."/>
            <person name="Andrews-Pfannkoch C."/>
            <person name="Baldwin D."/>
            <person name="Ballew R.M."/>
            <person name="Basu A."/>
            <person name="Baxendale J."/>
            <person name="Bayraktaroglu L."/>
            <person name="Beasley E.M."/>
            <person name="Beeson K.Y."/>
            <person name="Benos P.V."/>
            <person name="Berman B.P."/>
            <person name="Bhandari D."/>
            <person name="Bolshakov S."/>
            <person name="Borkova D."/>
            <person name="Botchan M.R."/>
            <person name="Bouck J."/>
            <person name="Brokstein P."/>
            <person name="Brottier P."/>
            <person name="Burtis K.C."/>
            <person name="Busam D.A."/>
            <person name="Butler H."/>
            <person name="Cadieu E."/>
            <person name="Center A."/>
            <person name="Chandra I."/>
            <person name="Cherry J.M."/>
            <person name="Cawley S."/>
            <person name="Dahlke C."/>
            <person name="Davenport L.B."/>
            <person name="Davies P."/>
            <person name="de Pablos B."/>
            <person name="Delcher A."/>
            <person name="Deng Z."/>
            <person name="Mays A.D."/>
            <person name="Dew I."/>
            <person name="Dietz S.M."/>
            <person name="Dodson K."/>
            <person name="Doup L.E."/>
            <person name="Downes M."/>
            <person name="Dugan-Rocha S."/>
            <person name="Dunkov B.C."/>
            <person name="Dunn P."/>
            <person name="Durbin K.J."/>
            <person name="Evangelista C.C."/>
            <person name="Ferraz C."/>
            <person name="Ferriera S."/>
            <person name="Fleischmann W."/>
            <person name="Fosler C."/>
            <person name="Gabrielian A.E."/>
            <person name="Garg N.S."/>
            <person name="Gelbart W.M."/>
            <person name="Glasser K."/>
            <person name="Glodek A."/>
            <person name="Gong F."/>
            <person name="Gorrell J.H."/>
            <person name="Gu Z."/>
            <person name="Guan P."/>
            <person name="Harris M."/>
            <person name="Harris N.L."/>
            <person name="Harvey D."/>
            <person name="Heiman T.J."/>
            <person name="Hernandez J.R."/>
            <person name="Houck J."/>
            <person name="Hostin D."/>
            <person name="Houston K.A."/>
            <person name="Howland T.J."/>
            <person name="Wei M.H."/>
            <person name="Ibegwam C."/>
            <person name="Jalali M."/>
            <person name="Kalush F."/>
            <person name="Karpen G.H."/>
            <person name="Ke Z."/>
            <person name="Kennison J.A."/>
            <person name="Ketchum K.A."/>
            <person name="Kimmel B.E."/>
            <person name="Kodira C.D."/>
            <person name="Kraft C."/>
            <person name="Kravitz S."/>
            <person name="Kulp D."/>
            <person name="Lai Z."/>
            <person name="Lasko P."/>
            <person name="Lei Y."/>
            <person name="Levitsky A.A."/>
            <person name="Li J."/>
            <person name="Li Z."/>
            <person name="Liang Y."/>
            <person name="Lin X."/>
            <person name="Liu X."/>
            <person name="Mattei B."/>
            <person name="McIntosh T.C."/>
            <person name="McLeod M.P."/>
            <person name="McPherson D."/>
            <person name="Merkulov G."/>
            <person name="Milshina N.V."/>
            <person name="Mobarry C."/>
            <person name="Morris J."/>
            <person name="Moshrefi A."/>
            <person name="Mount S.M."/>
            <person name="Moy M."/>
            <person name="Murphy B."/>
            <person name="Murphy L."/>
            <person name="Muzny D.M."/>
            <person name="Nelson D.L."/>
            <person name="Nelson D.R."/>
            <person name="Nelson K.A."/>
            <person name="Nixon K."/>
            <person name="Nusskern D.R."/>
            <person name="Pacleb J.M."/>
            <person name="Palazzolo M."/>
            <person name="Pittman G.S."/>
            <person name="Pan S."/>
            <person name="Pollard J."/>
            <person name="Puri V."/>
            <person name="Reese M.G."/>
            <person name="Reinert K."/>
            <person name="Remington K."/>
            <person name="Saunders R.D."/>
            <person name="Scheeler F."/>
            <person name="Shen H."/>
            <person name="Shue B.C."/>
            <person name="Siden-Kiamos I."/>
            <person name="Simpson M."/>
            <person name="Skupski M.P."/>
            <person name="Smith T."/>
            <person name="Spier E."/>
            <person name="Spradling A.C."/>
            <person name="Stapleton M."/>
            <person name="Strong R."/>
            <person name="Sun E."/>
            <person name="Svirskas R."/>
            <person name="Tector C."/>
            <person name="Turner R."/>
            <person name="Venter E."/>
            <person name="Wang A.H."/>
            <person name="Wang X."/>
            <person name="Wang Z.Y."/>
            <person name="Wassarman D.A."/>
            <person name="Weinstock G.M."/>
            <person name="Weissenbach J."/>
            <person name="Williams S.M."/>
            <person name="WoodageT"/>
            <person name="Worley K.C."/>
            <person name="Wu D."/>
            <person name="Yang S."/>
            <person name="Yao Q.A."/>
            <person name="Ye J."/>
            <person name="Yeh R.F."/>
            <person name="Zaveri J.S."/>
            <person name="Zhan M."/>
            <person name="Zhang G."/>
            <person name="Zhao Q."/>
            <person name="Zheng L."/>
            <person name="Zheng X.H."/>
            <person name="Zhong F.N."/>
            <person name="Zhong W."/>
            <person name="Zhou X."/>
            <person name="Zhu S."/>
            <person name="Zhu X."/>
            <person name="Smith H.O."/>
            <person name="Gibbs R.A."/>
            <person name="Myers E.W."/>
            <person name="Rubin G.M."/>
            <person name="Venter J.C."/>
        </authorList>
    </citation>
    <scope>NUCLEOTIDE SEQUENCE [LARGE SCALE GENOMIC DNA]</scope>
    <source>
        <strain evidence="7">Berkeley</strain>
    </source>
</reference>
<dbReference type="BioGRID-ORCS" id="38511">
    <property type="hits" value="0 hits in 1 CRISPR screen"/>
</dbReference>
<evidence type="ECO:0000313" key="7">
    <source>
        <dbReference type="Proteomes" id="UP000000803"/>
    </source>
</evidence>
<dbReference type="Bgee" id="FBgn0035513">
    <property type="expression patterns" value="Expressed in adult tracheocyte (Drosophila) in body wall and 25 other cell types or tissues"/>
</dbReference>
<evidence type="ECO:0000313" key="6">
    <source>
        <dbReference type="FlyBase" id="FBgn0035513"/>
    </source>
</evidence>
<dbReference type="VEuPathDB" id="VectorBase:FBgn0035513"/>
<dbReference type="Proteomes" id="UP000000803">
    <property type="component" value="Chromosome 3L"/>
</dbReference>
<accession>Q8SZQ3</accession>
<reference evidence="4 7" key="9">
    <citation type="journal article" date="2007" name="Science">
        <title>The Release 5.1 annotation of Drosophila melanogaster heterochromatin.</title>
        <authorList>
            <person name="Smith C.D."/>
            <person name="Shu S."/>
            <person name="Mungall C.J."/>
            <person name="Karpen G.H."/>
        </authorList>
    </citation>
    <scope>NUCLEOTIDE SEQUENCE [LARGE SCALE GENOMIC DNA]</scope>
    <source>
        <strain evidence="7">Berkeley</strain>
    </source>
</reference>
<feature type="chain" id="PRO_5015100784" evidence="3">
    <location>
        <begin position="20"/>
        <end position="247"/>
    </location>
</feature>
<dbReference type="InterPro" id="IPR000618">
    <property type="entry name" value="Insect_cuticle"/>
</dbReference>
<reference evidence="7" key="5">
    <citation type="journal article" date="2002" name="Genome Biol.">
        <title>The transposable elements of the Drosophila melanogaster euchromatin: a genomics perspective.</title>
        <authorList>
            <person name="Kaminker J.S."/>
            <person name="Bergman C.M."/>
            <person name="Kronmiller B."/>
            <person name="Carlson J."/>
            <person name="Svirskas R."/>
            <person name="Patel S."/>
            <person name="Frise E."/>
            <person name="Wheeler D.A."/>
            <person name="Lewis S.E."/>
            <person name="Rubin G.M."/>
            <person name="Ashburner M."/>
            <person name="Celniker S.E."/>
        </authorList>
    </citation>
    <scope>NUCLEOTIDE SEQUENCE [LARGE SCALE GENOMIC DNA]</scope>
    <source>
        <strain evidence="7">Berkeley</strain>
    </source>
</reference>
<dbReference type="GO" id="GO:0040003">
    <property type="term" value="P:chitin-based cuticle development"/>
    <property type="evidence" value="ECO:0000255"/>
    <property type="project" value="FlyBase"/>
</dbReference>
<evidence type="ECO:0000313" key="4">
    <source>
        <dbReference type="EMBL" id="AAF47864.2"/>
    </source>
</evidence>
<dbReference type="PROSITE" id="PS51155">
    <property type="entry name" value="CHIT_BIND_RR_2"/>
    <property type="match status" value="1"/>
</dbReference>
<sequence length="247" mass="24279">MNPLTVVAVLSSMALSAQAGLVGAPLAAAPLGAPLAYSAPLGPAPYFAPAAYSAPLGYAAPLGYNAPLVAGPAPLVSKTYAAAPFAAPFAAPVAPVAARLAAPVAAPLAAPVAPVAAPLAAPVAAPLAAPVAAPIATEIVDAHPQYKFAYDVQDTLTGDSKTQEETRDGDVVRGSYSLIEPDGSRRIVSYYADSINGFNAVVQKDVPVAVAPVAPVLAKTVAAPVAPVVAAAPAPVFAKTLAAPIVA</sequence>
<protein>
    <submittedName>
        <fullName evidence="4">Cuticular protein 64Ad</fullName>
    </submittedName>
    <submittedName>
        <fullName evidence="5">RE69226p</fullName>
    </submittedName>
</protein>
<reference evidence="5" key="2">
    <citation type="submission" date="2001-12" db="EMBL/GenBank/DDBJ databases">
        <authorList>
            <person name="Stapleton M."/>
            <person name="Brokstein P."/>
            <person name="Hong L."/>
            <person name="Agbayani A."/>
            <person name="Carlson J."/>
            <person name="Champe M."/>
            <person name="Chavez C."/>
            <person name="Dorsett V."/>
            <person name="Dresnek D."/>
            <person name="Farfan D."/>
            <person name="Frise E."/>
            <person name="George R."/>
            <person name="Gonzalez M."/>
            <person name="Guarin H."/>
            <person name="Kronmiller B."/>
            <person name="Li P."/>
            <person name="Liao G."/>
            <person name="Miranda A."/>
            <person name="Mungall C.J."/>
            <person name="Nunoo J."/>
            <person name="Pacleb J."/>
            <person name="Paragas V."/>
            <person name="Park S."/>
            <person name="Patel S."/>
            <person name="Phouanenavong S."/>
            <person name="Wan K."/>
            <person name="Yu C."/>
            <person name="Lewis S.E."/>
            <person name="Rubin G.M."/>
            <person name="Celniker S."/>
        </authorList>
    </citation>
    <scope>NUCLEOTIDE SEQUENCE</scope>
    <source>
        <strain evidence="5">Berkeley</strain>
    </source>
</reference>
<dbReference type="InParanoid" id="Q9VZF9"/>
<reference evidence="4" key="11">
    <citation type="journal article" date="2015" name="G3 (Bethesda)">
        <title>Gene Model Annotations for Drosophila melanogaster: Impact of High-Throughput Data.</title>
        <authorList>
            <consortium name="FlyBase Consortium"/>
            <person name="Matthews B.B."/>
            <person name="Dos Santos G."/>
            <person name="Crosby M.A."/>
            <person name="Emmert D.B."/>
            <person name="St Pierre S.E."/>
            <person name="Gramates L.S."/>
            <person name="Zhou P."/>
            <person name="Schroeder A.J."/>
            <person name="Falls K."/>
            <person name="Strelets V."/>
            <person name="Russo S.M."/>
            <person name="Gelbart W.M."/>
            <person name="null"/>
        </authorList>
    </citation>
    <scope>NUCLEOTIDE SEQUENCE</scope>
</reference>
<dbReference type="EMBL" id="AE014296">
    <property type="protein sequence ID" value="AAF47864.2"/>
    <property type="molecule type" value="Genomic_DNA"/>
</dbReference>
<dbReference type="PaxDb" id="7227-FBpp0073079"/>
<name>Q9VZF9_DROME</name>
<dbReference type="InterPro" id="IPR031311">
    <property type="entry name" value="CHIT_BIND_RR_consensus"/>
</dbReference>
<dbReference type="GO" id="GO:0008010">
    <property type="term" value="F:structural constituent of chitin-based larval cuticle"/>
    <property type="evidence" value="ECO:0000255"/>
    <property type="project" value="FlyBase"/>
</dbReference>
<dbReference type="STRING" id="7227.FBpp0073079"/>
<dbReference type="Pfam" id="PF00379">
    <property type="entry name" value="Chitin_bind_4"/>
    <property type="match status" value="1"/>
</dbReference>
<reference evidence="4" key="12">
    <citation type="journal article" date="2015" name="G3 (Bethesda)">
        <title>Gene Model Annotations for Drosophila melanogaster: The Rule-Benders.</title>
        <authorList>
            <consortium name="FlyBase Consortium"/>
            <person name="Crosby M.A."/>
            <person name="Gramates L.S."/>
            <person name="Dos Santos G."/>
            <person name="Matthews B.B."/>
            <person name="St Pierre S.E."/>
            <person name="Zhou P."/>
            <person name="Schroeder A.J."/>
            <person name="Falls K."/>
            <person name="Emmert D.B."/>
            <person name="Russo S.M."/>
            <person name="Gelbart W.M."/>
            <person name="null"/>
        </authorList>
    </citation>
    <scope>NUCLEOTIDE SEQUENCE</scope>
</reference>
<dbReference type="RefSeq" id="NP_647875.1">
    <property type="nucleotide sequence ID" value="NM_139618.4"/>
</dbReference>
<dbReference type="DNASU" id="38511"/>
<dbReference type="InterPro" id="IPR051217">
    <property type="entry name" value="Insect_Cuticle_Struc_Prot"/>
</dbReference>
<evidence type="ECO:0000256" key="1">
    <source>
        <dbReference type="ARBA" id="ARBA00022460"/>
    </source>
</evidence>
<dbReference type="GO" id="GO:0062129">
    <property type="term" value="C:chitin-based extracellular matrix"/>
    <property type="evidence" value="ECO:0000255"/>
    <property type="project" value="FlyBase"/>
</dbReference>
<reference evidence="7" key="4">
    <citation type="journal article" date="2002" name="Genome Biol.">
        <title>Annotation of the Drosophila melanogaster euchromatic genome: a systematic review.</title>
        <authorList>
            <person name="Misra S."/>
            <person name="Crosby M.A."/>
            <person name="Mungall C.J."/>
            <person name="Matthews B.B."/>
            <person name="Campbell K.S."/>
            <person name="Hradecky P."/>
            <person name="Huang Y."/>
            <person name="Kaminker J.S."/>
            <person name="Millburn G.H."/>
            <person name="Prochnik S.E."/>
            <person name="Smith C.D."/>
            <person name="Tupy J.L."/>
            <person name="Whitfied E.J."/>
            <person name="Bayraktaroglu L."/>
            <person name="Berman B.P."/>
            <person name="Bettencourt B.R."/>
            <person name="Celniker S.E."/>
            <person name="de Grey A.D."/>
            <person name="Drysdale R.A."/>
            <person name="Harris N.L."/>
            <person name="Richter J."/>
            <person name="Russo S."/>
            <person name="Schroeder A.J."/>
            <person name="Shu S.Q."/>
            <person name="Stapleton M."/>
            <person name="Yamada C."/>
            <person name="Ashburner M."/>
            <person name="Gelbart W.M."/>
            <person name="Rubin G.M."/>
            <person name="Lewis S.E."/>
        </authorList>
    </citation>
    <scope>GENOME REANNOTATION</scope>
    <source>
        <strain evidence="7">Berkeley</strain>
    </source>
</reference>
<dbReference type="HOGENOM" id="CLU_1166916_0_0_1"/>
<dbReference type="FlyBase" id="FBgn0035513">
    <property type="gene designation" value="Cpr64Ad"/>
</dbReference>
<gene>
    <name evidence="4 6" type="primary">Cpr64Ad</name>
    <name evidence="4" type="synonym">Dmel\CG1259</name>
    <name evidence="4" type="synonym">DmelCpr64Ad</name>
    <name evidence="4 6" type="ORF">CG1259</name>
    <name evidence="4" type="ORF">Dmel_CG1259</name>
</gene>
<dbReference type="OrthoDB" id="10071059at2759"/>
<dbReference type="IntAct" id="Q9VZF9">
    <property type="interactions" value="14"/>
</dbReference>
<keyword evidence="8" id="KW-1267">Proteomics identification</keyword>
<dbReference type="GO" id="GO:0031012">
    <property type="term" value="C:extracellular matrix"/>
    <property type="evidence" value="ECO:0000318"/>
    <property type="project" value="GO_Central"/>
</dbReference>
<dbReference type="AlphaFoldDB" id="Q9VZF9"/>
<reference evidence="4 7" key="10">
    <citation type="journal article" date="2007" name="Science">
        <title>Sequence finishing and mapping of Drosophila melanogaster heterochromatin.</title>
        <authorList>
            <person name="Hoskins R.A."/>
            <person name="Carlson J.W."/>
            <person name="Kennedy C."/>
            <person name="Acevedo D."/>
            <person name="Evans-Holm M."/>
            <person name="Frise E."/>
            <person name="Wan K.H."/>
            <person name="Park S."/>
            <person name="Mendez-Lago M."/>
            <person name="Rossi F."/>
            <person name="Villasante A."/>
            <person name="Dimitri P."/>
            <person name="Karpen G.H."/>
            <person name="Celniker S.E."/>
        </authorList>
    </citation>
    <scope>NUCLEOTIDE SEQUENCE [LARGE SCALE GENOMIC DNA]</scope>
    <source>
        <strain evidence="7">Berkeley</strain>
    </source>
</reference>
<dbReference type="PANTHER" id="PTHR12236:SF86">
    <property type="entry name" value="CCP84AC-RELATED"/>
    <property type="match status" value="1"/>
</dbReference>
<reference evidence="4 7" key="6">
    <citation type="journal article" date="2002" name="Genome Biol.">
        <title>Heterochromatic sequences in a Drosophila whole-genome shotgun assembly.</title>
        <authorList>
            <person name="Hoskins R.A."/>
            <person name="Smith C.D."/>
            <person name="Carlson J.W."/>
            <person name="Carvalho A.B."/>
            <person name="Halpern A."/>
            <person name="Kaminker J.S."/>
            <person name="Kennedy C."/>
            <person name="Mungall C.J."/>
            <person name="Sullivan B.A."/>
            <person name="Sutton G.G."/>
            <person name="Yasuhara J.C."/>
            <person name="Wakimoto B.T."/>
            <person name="Myers E.W."/>
            <person name="Celniker S.E."/>
            <person name="Rubin G.M."/>
            <person name="Karpen G.H."/>
        </authorList>
    </citation>
    <scope>NUCLEOTIDE SEQUENCE [LARGE SCALE GENOMIC DNA]</scope>
    <source>
        <strain evidence="7">Berkeley</strain>
    </source>
</reference>
<reference evidence="4" key="15">
    <citation type="submission" date="2022-11" db="EMBL/GenBank/DDBJ databases">
        <authorList>
            <consortium name="FlyBase"/>
        </authorList>
    </citation>
    <scope>NUCLEOTIDE SEQUENCE</scope>
</reference>
<proteinExistence type="evidence at protein level"/>
<evidence type="ECO:0000256" key="3">
    <source>
        <dbReference type="SAM" id="SignalP"/>
    </source>
</evidence>
<dbReference type="FunCoup" id="Q9VZF9">
    <property type="interactions" value="107"/>
</dbReference>
<reference evidence="4 7" key="7">
    <citation type="journal article" date="2005" name="PLoS Comput. Biol.">
        <title>Combined evidence annotation of transposable elements in genome sequences.</title>
        <authorList>
            <person name="Quesneville H."/>
            <person name="Bergman C.M."/>
            <person name="Andrieu O."/>
            <person name="Autard D."/>
            <person name="Nouaud D."/>
            <person name="Ashburner M."/>
            <person name="Anxolabehere D."/>
        </authorList>
    </citation>
    <scope>NUCLEOTIDE SEQUENCE [LARGE SCALE GENOMIC DNA]</scope>
    <source>
        <strain evidence="7">Berkeley</strain>
    </source>
</reference>